<proteinExistence type="predicted"/>
<name>A0A8J6N3N2_9DELT</name>
<comment type="caution">
    <text evidence="1">The sequence shown here is derived from an EMBL/GenBank/DDBJ whole genome shotgun (WGS) entry which is preliminary data.</text>
</comment>
<dbReference type="InterPro" id="IPR048067">
    <property type="entry name" value="BREX_3_BrxF"/>
</dbReference>
<sequence length="157" mass="17851">MAEPIADKIMRKVKQLDELYHRLLLVVAPSGAGKTTALQDVRDRTGAPLINVNLELSRLMLDLTQRQRALQLPRLLREIVDEDAGKMTLLDNIELLFDVALKQDPLRLLQGLSRNKTVVASWNGTIIDGFLIYSEPAHPEFRRYPVHDFLVVDGNRE</sequence>
<dbReference type="EMBL" id="JACNJD010000333">
    <property type="protein sequence ID" value="MBC8178979.1"/>
    <property type="molecule type" value="Genomic_DNA"/>
</dbReference>
<dbReference type="AlphaFoldDB" id="A0A8J6N3N2"/>
<evidence type="ECO:0000313" key="1">
    <source>
        <dbReference type="EMBL" id="MBC8178979.1"/>
    </source>
</evidence>
<reference evidence="1 2" key="1">
    <citation type="submission" date="2020-08" db="EMBL/GenBank/DDBJ databases">
        <title>Bridging the membrane lipid divide: bacteria of the FCB group superphylum have the potential to synthesize archaeal ether lipids.</title>
        <authorList>
            <person name="Villanueva L."/>
            <person name="Von Meijenfeldt F.A.B."/>
            <person name="Westbye A.B."/>
            <person name="Yadav S."/>
            <person name="Hopmans E.C."/>
            <person name="Dutilh B.E."/>
            <person name="Sinninghe Damste J.S."/>
        </authorList>
    </citation>
    <scope>NUCLEOTIDE SEQUENCE [LARGE SCALE GENOMIC DNA]</scope>
    <source>
        <strain evidence="1">NIOZ-UU27</strain>
    </source>
</reference>
<dbReference type="Proteomes" id="UP000650524">
    <property type="component" value="Unassembled WGS sequence"/>
</dbReference>
<accession>A0A8J6N3N2</accession>
<dbReference type="SUPFAM" id="SSF52540">
    <property type="entry name" value="P-loop containing nucleoside triphosphate hydrolases"/>
    <property type="match status" value="1"/>
</dbReference>
<dbReference type="InterPro" id="IPR027417">
    <property type="entry name" value="P-loop_NTPase"/>
</dbReference>
<gene>
    <name evidence="1" type="primary">brxF</name>
    <name evidence="1" type="ORF">H8E19_16365</name>
</gene>
<organism evidence="1 2">
    <name type="scientific">Candidatus Desulfacyla euxinica</name>
    <dbReference type="NCBI Taxonomy" id="2841693"/>
    <lineage>
        <taxon>Bacteria</taxon>
        <taxon>Deltaproteobacteria</taxon>
        <taxon>Candidatus Desulfacyla</taxon>
    </lineage>
</organism>
<evidence type="ECO:0000313" key="2">
    <source>
        <dbReference type="Proteomes" id="UP000650524"/>
    </source>
</evidence>
<dbReference type="NCBIfam" id="NF033453">
    <property type="entry name" value="BREX_3_BrxF"/>
    <property type="match status" value="1"/>
</dbReference>
<protein>
    <submittedName>
        <fullName evidence="1">BREX-3 system P-loop-containing protein BrxF</fullName>
    </submittedName>
</protein>